<dbReference type="HOGENOM" id="CLU_2347453_0_0_1"/>
<feature type="region of interest" description="Disordered" evidence="1">
    <location>
        <begin position="67"/>
        <end position="97"/>
    </location>
</feature>
<evidence type="ECO:0000256" key="1">
    <source>
        <dbReference type="SAM" id="MobiDB-lite"/>
    </source>
</evidence>
<reference evidence="3" key="2">
    <citation type="submission" date="2015-01" db="EMBL/GenBank/DDBJ databases">
        <title>Evolutionary Origins and Diversification of the Mycorrhizal Mutualists.</title>
        <authorList>
            <consortium name="DOE Joint Genome Institute"/>
            <consortium name="Mycorrhizal Genomics Consortium"/>
            <person name="Kohler A."/>
            <person name="Kuo A."/>
            <person name="Nagy L.G."/>
            <person name="Floudas D."/>
            <person name="Copeland A."/>
            <person name="Barry K.W."/>
            <person name="Cichocki N."/>
            <person name="Veneault-Fourrey C."/>
            <person name="LaButti K."/>
            <person name="Lindquist E.A."/>
            <person name="Lipzen A."/>
            <person name="Lundell T."/>
            <person name="Morin E."/>
            <person name="Murat C."/>
            <person name="Riley R."/>
            <person name="Ohm R."/>
            <person name="Sun H."/>
            <person name="Tunlid A."/>
            <person name="Henrissat B."/>
            <person name="Grigoriev I.V."/>
            <person name="Hibbett D.S."/>
            <person name="Martin F."/>
        </authorList>
    </citation>
    <scope>NUCLEOTIDE SEQUENCE [LARGE SCALE GENOMIC DNA]</scope>
    <source>
        <strain evidence="3">F 1598</strain>
    </source>
</reference>
<organism evidence="2 3">
    <name type="scientific">Piloderma croceum (strain F 1598)</name>
    <dbReference type="NCBI Taxonomy" id="765440"/>
    <lineage>
        <taxon>Eukaryota</taxon>
        <taxon>Fungi</taxon>
        <taxon>Dikarya</taxon>
        <taxon>Basidiomycota</taxon>
        <taxon>Agaricomycotina</taxon>
        <taxon>Agaricomycetes</taxon>
        <taxon>Agaricomycetidae</taxon>
        <taxon>Atheliales</taxon>
        <taxon>Atheliaceae</taxon>
        <taxon>Piloderma</taxon>
    </lineage>
</organism>
<dbReference type="Proteomes" id="UP000054166">
    <property type="component" value="Unassembled WGS sequence"/>
</dbReference>
<gene>
    <name evidence="2" type="ORF">PILCRDRAFT_812394</name>
</gene>
<sequence length="97" mass="11096">MRIRWSGFVQFHKSTDTLLVVPRYSDLLDDQDDEDESERGRLLVSSSQCWRAEMAKWIVILSRAAEQGGIQQSPVKRSHRAMASSRASAEAEHVHTR</sequence>
<name>A0A0C3CIE7_PILCF</name>
<keyword evidence="3" id="KW-1185">Reference proteome</keyword>
<reference evidence="2 3" key="1">
    <citation type="submission" date="2014-04" db="EMBL/GenBank/DDBJ databases">
        <authorList>
            <consortium name="DOE Joint Genome Institute"/>
            <person name="Kuo A."/>
            <person name="Tarkka M."/>
            <person name="Buscot F."/>
            <person name="Kohler A."/>
            <person name="Nagy L.G."/>
            <person name="Floudas D."/>
            <person name="Copeland A."/>
            <person name="Barry K.W."/>
            <person name="Cichocki N."/>
            <person name="Veneault-Fourrey C."/>
            <person name="LaButti K."/>
            <person name="Lindquist E.A."/>
            <person name="Lipzen A."/>
            <person name="Lundell T."/>
            <person name="Morin E."/>
            <person name="Murat C."/>
            <person name="Sun H."/>
            <person name="Tunlid A."/>
            <person name="Henrissat B."/>
            <person name="Grigoriev I.V."/>
            <person name="Hibbett D.S."/>
            <person name="Martin F."/>
            <person name="Nordberg H.P."/>
            <person name="Cantor M.N."/>
            <person name="Hua S.X."/>
        </authorList>
    </citation>
    <scope>NUCLEOTIDE SEQUENCE [LARGE SCALE GENOMIC DNA]</scope>
    <source>
        <strain evidence="2 3">F 1598</strain>
    </source>
</reference>
<accession>A0A0C3CIE7</accession>
<protein>
    <submittedName>
        <fullName evidence="2">Uncharacterized protein</fullName>
    </submittedName>
</protein>
<evidence type="ECO:0000313" key="2">
    <source>
        <dbReference type="EMBL" id="KIM89547.1"/>
    </source>
</evidence>
<evidence type="ECO:0000313" key="3">
    <source>
        <dbReference type="Proteomes" id="UP000054166"/>
    </source>
</evidence>
<dbReference type="EMBL" id="KN832974">
    <property type="protein sequence ID" value="KIM89547.1"/>
    <property type="molecule type" value="Genomic_DNA"/>
</dbReference>
<proteinExistence type="predicted"/>
<dbReference type="InParanoid" id="A0A0C3CIE7"/>
<dbReference type="AlphaFoldDB" id="A0A0C3CIE7"/>